<evidence type="ECO:0000313" key="1">
    <source>
        <dbReference type="EMBL" id="MFC5384677.1"/>
    </source>
</evidence>
<dbReference type="EMBL" id="JBHSLL010000008">
    <property type="protein sequence ID" value="MFC5384677.1"/>
    <property type="molecule type" value="Genomic_DNA"/>
</dbReference>
<accession>A0ABW0GTC8</accession>
<gene>
    <name evidence="1" type="ORF">ACFPLB_01725</name>
</gene>
<organism evidence="1 2">
    <name type="scientific">Aquamicrobium segne</name>
    <dbReference type="NCBI Taxonomy" id="469547"/>
    <lineage>
        <taxon>Bacteria</taxon>
        <taxon>Pseudomonadati</taxon>
        <taxon>Pseudomonadota</taxon>
        <taxon>Alphaproteobacteria</taxon>
        <taxon>Hyphomicrobiales</taxon>
        <taxon>Phyllobacteriaceae</taxon>
        <taxon>Aquamicrobium</taxon>
    </lineage>
</organism>
<reference evidence="2" key="1">
    <citation type="journal article" date="2019" name="Int. J. Syst. Evol. Microbiol.">
        <title>The Global Catalogue of Microorganisms (GCM) 10K type strain sequencing project: providing services to taxonomists for standard genome sequencing and annotation.</title>
        <authorList>
            <consortium name="The Broad Institute Genomics Platform"/>
            <consortium name="The Broad Institute Genome Sequencing Center for Infectious Disease"/>
            <person name="Wu L."/>
            <person name="Ma J."/>
        </authorList>
    </citation>
    <scope>NUCLEOTIDE SEQUENCE [LARGE SCALE GENOMIC DNA]</scope>
    <source>
        <strain evidence="2">CGMCC 4.1415</strain>
    </source>
</reference>
<dbReference type="InterPro" id="IPR021436">
    <property type="entry name" value="DUF3085"/>
</dbReference>
<dbReference type="Pfam" id="PF11284">
    <property type="entry name" value="DUF3085"/>
    <property type="match status" value="1"/>
</dbReference>
<evidence type="ECO:0000313" key="2">
    <source>
        <dbReference type="Proteomes" id="UP001596016"/>
    </source>
</evidence>
<proteinExistence type="predicted"/>
<dbReference type="RefSeq" id="WP_378227525.1">
    <property type="nucleotide sequence ID" value="NZ_JBHSLL010000008.1"/>
</dbReference>
<comment type="caution">
    <text evidence="1">The sequence shown here is derived from an EMBL/GenBank/DDBJ whole genome shotgun (WGS) entry which is preliminary data.</text>
</comment>
<name>A0ABW0GTC8_9HYPH</name>
<protein>
    <submittedName>
        <fullName evidence="1">DUF3085 domain-containing protein</fullName>
    </submittedName>
</protein>
<keyword evidence="2" id="KW-1185">Reference proteome</keyword>
<sequence>MFTFPNLAVRKVIARGVEDAAANGGFRNPYYGTRPGEGEKPGLWLVGDEGVYLMSNGKLAAGERPLLVYSDECHPLGNPDWYDYKRRHFGGDDSVEFIDAADLIPRFDRNFGCTHLFVQLTERQLALSLITR</sequence>
<dbReference type="Proteomes" id="UP001596016">
    <property type="component" value="Unassembled WGS sequence"/>
</dbReference>